<protein>
    <submittedName>
        <fullName evidence="2">Uncharacterized protein</fullName>
    </submittedName>
</protein>
<proteinExistence type="predicted"/>
<comment type="caution">
    <text evidence="2">The sequence shown here is derived from an EMBL/GenBank/DDBJ whole genome shotgun (WGS) entry which is preliminary data.</text>
</comment>
<dbReference type="Proteomes" id="UP001500866">
    <property type="component" value="Unassembled WGS sequence"/>
</dbReference>
<dbReference type="RefSeq" id="WP_343809529.1">
    <property type="nucleotide sequence ID" value="NZ_BAAADS010000001.1"/>
</dbReference>
<keyword evidence="3" id="KW-1185">Reference proteome</keyword>
<accession>A0ABN1FFW1</accession>
<name>A0ABN1FFW1_9BACI</name>
<sequence length="159" mass="18747">MGEDKLRGNSFMDIVQQISNRIEWMIQDVQVNEIRNELLRESLYTLWKVYRTYDATLEGFDRYALSEVSKVLNQTSNRLYRNAWITHLSGGTFDLALRGSDQSKLILDALTVNRWKWFHCNILWGMKQKTDLQDSVDLQEKPENVNKEEKAFPDEQLEA</sequence>
<gene>
    <name evidence="2" type="ORF">GCM10009001_02370</name>
</gene>
<organism evidence="2 3">
    <name type="scientific">Virgibacillus siamensis</name>
    <dbReference type="NCBI Taxonomy" id="480071"/>
    <lineage>
        <taxon>Bacteria</taxon>
        <taxon>Bacillati</taxon>
        <taxon>Bacillota</taxon>
        <taxon>Bacilli</taxon>
        <taxon>Bacillales</taxon>
        <taxon>Bacillaceae</taxon>
        <taxon>Virgibacillus</taxon>
    </lineage>
</organism>
<feature type="region of interest" description="Disordered" evidence="1">
    <location>
        <begin position="138"/>
        <end position="159"/>
    </location>
</feature>
<dbReference type="EMBL" id="BAAADS010000001">
    <property type="protein sequence ID" value="GAA0589943.1"/>
    <property type="molecule type" value="Genomic_DNA"/>
</dbReference>
<evidence type="ECO:0000313" key="3">
    <source>
        <dbReference type="Proteomes" id="UP001500866"/>
    </source>
</evidence>
<feature type="compositionally biased region" description="Basic and acidic residues" evidence="1">
    <location>
        <begin position="138"/>
        <end position="153"/>
    </location>
</feature>
<evidence type="ECO:0000256" key="1">
    <source>
        <dbReference type="SAM" id="MobiDB-lite"/>
    </source>
</evidence>
<evidence type="ECO:0000313" key="2">
    <source>
        <dbReference type="EMBL" id="GAA0589943.1"/>
    </source>
</evidence>
<reference evidence="2 3" key="1">
    <citation type="journal article" date="2019" name="Int. J. Syst. Evol. Microbiol.">
        <title>The Global Catalogue of Microorganisms (GCM) 10K type strain sequencing project: providing services to taxonomists for standard genome sequencing and annotation.</title>
        <authorList>
            <consortium name="The Broad Institute Genomics Platform"/>
            <consortium name="The Broad Institute Genome Sequencing Center for Infectious Disease"/>
            <person name="Wu L."/>
            <person name="Ma J."/>
        </authorList>
    </citation>
    <scope>NUCLEOTIDE SEQUENCE [LARGE SCALE GENOMIC DNA]</scope>
    <source>
        <strain evidence="2 3">JCM 15395</strain>
    </source>
</reference>